<gene>
    <name evidence="3" type="ORF">SM0020_11155</name>
</gene>
<dbReference type="PATRIC" id="fig|1107881.3.peg.2254"/>
<protein>
    <submittedName>
        <fullName evidence="3">Tricarboxylate transport protein TctB</fullName>
    </submittedName>
</protein>
<feature type="transmembrane region" description="Helical" evidence="1">
    <location>
        <begin position="120"/>
        <end position="142"/>
    </location>
</feature>
<feature type="transmembrane region" description="Helical" evidence="1">
    <location>
        <begin position="12"/>
        <end position="33"/>
    </location>
</feature>
<feature type="domain" description="DUF1468" evidence="2">
    <location>
        <begin position="10"/>
        <end position="145"/>
    </location>
</feature>
<feature type="transmembrane region" description="Helical" evidence="1">
    <location>
        <begin position="39"/>
        <end position="59"/>
    </location>
</feature>
<evidence type="ECO:0000256" key="1">
    <source>
        <dbReference type="SAM" id="Phobius"/>
    </source>
</evidence>
<accession>H0FYE9</accession>
<dbReference type="AlphaFoldDB" id="H0FYE9"/>
<dbReference type="EMBL" id="AGVV01000016">
    <property type="protein sequence ID" value="EHK78003.1"/>
    <property type="molecule type" value="Genomic_DNA"/>
</dbReference>
<feature type="transmembrane region" description="Helical" evidence="1">
    <location>
        <begin position="71"/>
        <end position="90"/>
    </location>
</feature>
<dbReference type="Proteomes" id="UP000004038">
    <property type="component" value="Unassembled WGS sequence"/>
</dbReference>
<evidence type="ECO:0000259" key="2">
    <source>
        <dbReference type="Pfam" id="PF07331"/>
    </source>
</evidence>
<dbReference type="Pfam" id="PF07331">
    <property type="entry name" value="TctB"/>
    <property type="match status" value="1"/>
</dbReference>
<evidence type="ECO:0000313" key="4">
    <source>
        <dbReference type="Proteomes" id="UP000004038"/>
    </source>
</evidence>
<keyword evidence="1" id="KW-1133">Transmembrane helix</keyword>
<keyword evidence="1" id="KW-0472">Membrane</keyword>
<dbReference type="RefSeq" id="WP_003528501.1">
    <property type="nucleotide sequence ID" value="NZ_AGVV01000016.1"/>
</dbReference>
<organism evidence="3 4">
    <name type="scientific">Sinorhizobium meliloti CCNWSX0020</name>
    <dbReference type="NCBI Taxonomy" id="1107881"/>
    <lineage>
        <taxon>Bacteria</taxon>
        <taxon>Pseudomonadati</taxon>
        <taxon>Pseudomonadota</taxon>
        <taxon>Alphaproteobacteria</taxon>
        <taxon>Hyphomicrobiales</taxon>
        <taxon>Rhizobiaceae</taxon>
        <taxon>Sinorhizobium/Ensifer group</taxon>
        <taxon>Sinorhizobium</taxon>
    </lineage>
</organism>
<keyword evidence="1" id="KW-0812">Transmembrane</keyword>
<reference evidence="3 4" key="1">
    <citation type="journal article" date="2012" name="J. Bacteriol.">
        <title>Draft Genome Sequence of Sinorhizobium meliloti CCNWSX0020, a Nitrogen-Fixing Symbiont with Copper Tolerance Capability Isolated from Lead-Zinc Mine Tailings.</title>
        <authorList>
            <person name="Li Z."/>
            <person name="Ma Z."/>
            <person name="Hao X."/>
            <person name="Wei G."/>
        </authorList>
    </citation>
    <scope>NUCLEOTIDE SEQUENCE [LARGE SCALE GENOMIC DNA]</scope>
    <source>
        <strain evidence="3 4">CCNWSX0020</strain>
    </source>
</reference>
<sequence>MKSADADRASGYAFLAVALLFGIPAFGFGLGSFTRFGAGVFPLVISSILAIVGATLVLHSVMRSGEAANKILAFDFRAMTAVVGGMLFGAFCLRRFGLVVAVPGAVILASLASRELRPKGTLIAAAVLTLFAWLVFVVGLGIRLPLIVGLY</sequence>
<feature type="transmembrane region" description="Helical" evidence="1">
    <location>
        <begin position="96"/>
        <end position="113"/>
    </location>
</feature>
<evidence type="ECO:0000313" key="3">
    <source>
        <dbReference type="EMBL" id="EHK78003.1"/>
    </source>
</evidence>
<name>H0FYE9_RHIML</name>
<proteinExistence type="predicted"/>
<dbReference type="InterPro" id="IPR009936">
    <property type="entry name" value="DUF1468"/>
</dbReference>